<gene>
    <name evidence="2" type="ORF">P7K49_028422</name>
</gene>
<proteinExistence type="predicted"/>
<evidence type="ECO:0000256" key="1">
    <source>
        <dbReference type="SAM" id="SignalP"/>
    </source>
</evidence>
<organism evidence="2 3">
    <name type="scientific">Saguinus oedipus</name>
    <name type="common">Cotton-top tamarin</name>
    <name type="synonym">Oedipomidas oedipus</name>
    <dbReference type="NCBI Taxonomy" id="9490"/>
    <lineage>
        <taxon>Eukaryota</taxon>
        <taxon>Metazoa</taxon>
        <taxon>Chordata</taxon>
        <taxon>Craniata</taxon>
        <taxon>Vertebrata</taxon>
        <taxon>Euteleostomi</taxon>
        <taxon>Mammalia</taxon>
        <taxon>Eutheria</taxon>
        <taxon>Euarchontoglires</taxon>
        <taxon>Primates</taxon>
        <taxon>Haplorrhini</taxon>
        <taxon>Platyrrhini</taxon>
        <taxon>Cebidae</taxon>
        <taxon>Callitrichinae</taxon>
        <taxon>Saguinus</taxon>
    </lineage>
</organism>
<feature type="signal peptide" evidence="1">
    <location>
        <begin position="1"/>
        <end position="19"/>
    </location>
</feature>
<keyword evidence="3" id="KW-1185">Reference proteome</keyword>
<protein>
    <submittedName>
        <fullName evidence="2">Uncharacterized protein</fullName>
    </submittedName>
</protein>
<evidence type="ECO:0000313" key="2">
    <source>
        <dbReference type="EMBL" id="KAK2094684.1"/>
    </source>
</evidence>
<dbReference type="Proteomes" id="UP001266305">
    <property type="component" value="Unassembled WGS sequence"/>
</dbReference>
<dbReference type="Pfam" id="PF03656">
    <property type="entry name" value="Pam16"/>
    <property type="match status" value="1"/>
</dbReference>
<feature type="chain" id="PRO_5045829432" evidence="1">
    <location>
        <begin position="20"/>
        <end position="92"/>
    </location>
</feature>
<evidence type="ECO:0000313" key="3">
    <source>
        <dbReference type="Proteomes" id="UP001266305"/>
    </source>
</evidence>
<accession>A0ABQ9UC89</accession>
<dbReference type="EMBL" id="JASSZA010000014">
    <property type="protein sequence ID" value="KAK2094684.1"/>
    <property type="molecule type" value="Genomic_DNA"/>
</dbReference>
<keyword evidence="1" id="KW-0732">Signal</keyword>
<reference evidence="2 3" key="1">
    <citation type="submission" date="2023-05" db="EMBL/GenBank/DDBJ databases">
        <title>B98-5 Cell Line De Novo Hybrid Assembly: An Optical Mapping Approach.</title>
        <authorList>
            <person name="Kananen K."/>
            <person name="Auerbach J.A."/>
            <person name="Kautto E."/>
            <person name="Blachly J.S."/>
        </authorList>
    </citation>
    <scope>NUCLEOTIDE SEQUENCE [LARGE SCALE GENOMIC DNA]</scope>
    <source>
        <strain evidence="2">B95-8</strain>
        <tissue evidence="2">Cell line</tissue>
    </source>
</reference>
<sequence>MAKCLVQIVMMRVQIVGLGLHLDLLAKVCSQLASSRCLGMCQSSSTSNLSSISLQEAQQGPNISKLSFKKVQNNSEYLFTVNDKSMCGSFYL</sequence>
<name>A0ABQ9UC89_SAGOE</name>
<comment type="caution">
    <text evidence="2">The sequence shown here is derived from an EMBL/GenBank/DDBJ whole genome shotgun (WGS) entry which is preliminary data.</text>
</comment>